<dbReference type="GO" id="GO:0015031">
    <property type="term" value="P:protein transport"/>
    <property type="evidence" value="ECO:0007669"/>
    <property type="project" value="UniProtKB-KW"/>
</dbReference>
<comment type="subcellular location">
    <subcellularLocation>
        <location evidence="1">Cell inner membrane</location>
        <topology evidence="1">Single-pass membrane protein</topology>
        <orientation evidence="1">Periplasmic side</orientation>
    </subcellularLocation>
</comment>
<evidence type="ECO:0000313" key="13">
    <source>
        <dbReference type="EMBL" id="RDE18908.1"/>
    </source>
</evidence>
<feature type="region of interest" description="Disordered" evidence="10">
    <location>
        <begin position="120"/>
        <end position="173"/>
    </location>
</feature>
<dbReference type="InterPro" id="IPR037682">
    <property type="entry name" value="TonB_C"/>
</dbReference>
<dbReference type="PROSITE" id="PS52015">
    <property type="entry name" value="TONB_CTD"/>
    <property type="match status" value="1"/>
</dbReference>
<evidence type="ECO:0000256" key="2">
    <source>
        <dbReference type="ARBA" id="ARBA00006555"/>
    </source>
</evidence>
<dbReference type="AlphaFoldDB" id="A0A369WA74"/>
<name>A0A369WA74_9GAMM</name>
<keyword evidence="3" id="KW-0813">Transport</keyword>
<evidence type="ECO:0000256" key="4">
    <source>
        <dbReference type="ARBA" id="ARBA00022475"/>
    </source>
</evidence>
<dbReference type="InterPro" id="IPR051045">
    <property type="entry name" value="TonB-dependent_transducer"/>
</dbReference>
<dbReference type="GO" id="GO:0031992">
    <property type="term" value="F:energy transducer activity"/>
    <property type="evidence" value="ECO:0007669"/>
    <property type="project" value="TreeGrafter"/>
</dbReference>
<keyword evidence="7" id="KW-0653">Protein transport</keyword>
<evidence type="ECO:0000313" key="14">
    <source>
        <dbReference type="Proteomes" id="UP000253769"/>
    </source>
</evidence>
<keyword evidence="8 11" id="KW-1133">Transmembrane helix</keyword>
<evidence type="ECO:0000256" key="5">
    <source>
        <dbReference type="ARBA" id="ARBA00022519"/>
    </source>
</evidence>
<evidence type="ECO:0000256" key="10">
    <source>
        <dbReference type="SAM" id="MobiDB-lite"/>
    </source>
</evidence>
<evidence type="ECO:0000256" key="3">
    <source>
        <dbReference type="ARBA" id="ARBA00022448"/>
    </source>
</evidence>
<dbReference type="Gene3D" id="3.30.1150.10">
    <property type="match status" value="1"/>
</dbReference>
<dbReference type="NCBIfam" id="TIGR01352">
    <property type="entry name" value="tonB_Cterm"/>
    <property type="match status" value="1"/>
</dbReference>
<keyword evidence="9 11" id="KW-0472">Membrane</keyword>
<dbReference type="GO" id="GO:0055085">
    <property type="term" value="P:transmembrane transport"/>
    <property type="evidence" value="ECO:0007669"/>
    <property type="project" value="InterPro"/>
</dbReference>
<dbReference type="PANTHER" id="PTHR33446">
    <property type="entry name" value="PROTEIN TONB-RELATED"/>
    <property type="match status" value="1"/>
</dbReference>
<dbReference type="SUPFAM" id="SSF74653">
    <property type="entry name" value="TolA/TonB C-terminal domain"/>
    <property type="match status" value="1"/>
</dbReference>
<keyword evidence="5" id="KW-0997">Cell inner membrane</keyword>
<evidence type="ECO:0000256" key="11">
    <source>
        <dbReference type="SAM" id="Phobius"/>
    </source>
</evidence>
<dbReference type="EMBL" id="QQOH01000004">
    <property type="protein sequence ID" value="RDE18908.1"/>
    <property type="molecule type" value="Genomic_DNA"/>
</dbReference>
<keyword evidence="4" id="KW-1003">Cell membrane</keyword>
<comment type="caution">
    <text evidence="13">The sequence shown here is derived from an EMBL/GenBank/DDBJ whole genome shotgun (WGS) entry which is preliminary data.</text>
</comment>
<evidence type="ECO:0000256" key="6">
    <source>
        <dbReference type="ARBA" id="ARBA00022692"/>
    </source>
</evidence>
<dbReference type="Pfam" id="PF03544">
    <property type="entry name" value="TonB_C"/>
    <property type="match status" value="1"/>
</dbReference>
<feature type="transmembrane region" description="Helical" evidence="11">
    <location>
        <begin position="20"/>
        <end position="39"/>
    </location>
</feature>
<gene>
    <name evidence="13" type="ORF">DV711_14945</name>
</gene>
<dbReference type="OrthoDB" id="9803361at2"/>
<sequence length="320" mass="35295">MSQSTPVLNGPRVGPNDRLGFTLFVAVAIHALIVLGVGFEDEQPTPVAKTLEVTLAQFRSDLAPEKADFIAQHNQIGSGEQQEKALPTTKELAPFQNNQSEAIAPGVAPSPLELIRAPQPQSVNQPTPEPQPSQTPSLNQAQPEQLSTQADSRKVQSSSVPPPPQAADEATGVSSSLLARSLEIASLEAKLDSLRQERADSPRIRRLTSASTREAFDAQYLDAWRAKVERVGNLNYPEEARQRKLYGHLRLLVVIRPDGSLDRVEVLKSSGYRVLDDSARRIVRLAAPYDSFGPELRKHADRVEIIRTWKFERARIGIRQ</sequence>
<proteinExistence type="inferred from homology"/>
<accession>A0A369WA74</accession>
<keyword evidence="6 11" id="KW-0812">Transmembrane</keyword>
<feature type="compositionally biased region" description="Polar residues" evidence="10">
    <location>
        <begin position="138"/>
        <end position="150"/>
    </location>
</feature>
<dbReference type="PANTHER" id="PTHR33446:SF11">
    <property type="entry name" value="TONB3"/>
    <property type="match status" value="1"/>
</dbReference>
<reference evidence="13 14" key="1">
    <citation type="submission" date="2018-07" db="EMBL/GenBank/DDBJ databases">
        <title>Motiliproteus coralliicola sp. nov., a bacterium isolated from Coral.</title>
        <authorList>
            <person name="Wang G."/>
        </authorList>
    </citation>
    <scope>NUCLEOTIDE SEQUENCE [LARGE SCALE GENOMIC DNA]</scope>
    <source>
        <strain evidence="13 14">C34</strain>
    </source>
</reference>
<evidence type="ECO:0000256" key="8">
    <source>
        <dbReference type="ARBA" id="ARBA00022989"/>
    </source>
</evidence>
<dbReference type="RefSeq" id="WP_114696524.1">
    <property type="nucleotide sequence ID" value="NZ_QQOH01000004.1"/>
</dbReference>
<evidence type="ECO:0000256" key="9">
    <source>
        <dbReference type="ARBA" id="ARBA00023136"/>
    </source>
</evidence>
<dbReference type="GO" id="GO:0098797">
    <property type="term" value="C:plasma membrane protein complex"/>
    <property type="evidence" value="ECO:0007669"/>
    <property type="project" value="TreeGrafter"/>
</dbReference>
<feature type="domain" description="TonB C-terminal" evidence="12">
    <location>
        <begin position="221"/>
        <end position="318"/>
    </location>
</feature>
<keyword evidence="14" id="KW-1185">Reference proteome</keyword>
<protein>
    <submittedName>
        <fullName evidence="13">Energy transducer TonB</fullName>
    </submittedName>
</protein>
<dbReference type="InterPro" id="IPR006260">
    <property type="entry name" value="TonB/TolA_C"/>
</dbReference>
<dbReference type="Proteomes" id="UP000253769">
    <property type="component" value="Unassembled WGS sequence"/>
</dbReference>
<evidence type="ECO:0000256" key="7">
    <source>
        <dbReference type="ARBA" id="ARBA00022927"/>
    </source>
</evidence>
<evidence type="ECO:0000256" key="1">
    <source>
        <dbReference type="ARBA" id="ARBA00004383"/>
    </source>
</evidence>
<organism evidence="13 14">
    <name type="scientific">Motiliproteus coralliicola</name>
    <dbReference type="NCBI Taxonomy" id="2283196"/>
    <lineage>
        <taxon>Bacteria</taxon>
        <taxon>Pseudomonadati</taxon>
        <taxon>Pseudomonadota</taxon>
        <taxon>Gammaproteobacteria</taxon>
        <taxon>Oceanospirillales</taxon>
        <taxon>Oceanospirillaceae</taxon>
        <taxon>Motiliproteus</taxon>
    </lineage>
</organism>
<evidence type="ECO:0000259" key="12">
    <source>
        <dbReference type="PROSITE" id="PS52015"/>
    </source>
</evidence>
<comment type="similarity">
    <text evidence="2">Belongs to the TonB family.</text>
</comment>